<evidence type="ECO:0000313" key="2">
    <source>
        <dbReference type="EMBL" id="RXK12910.1"/>
    </source>
</evidence>
<comment type="caution">
    <text evidence="2">The sequence shown here is derived from an EMBL/GenBank/DDBJ whole genome shotgun (WGS) entry which is preliminary data.</text>
</comment>
<protein>
    <recommendedName>
        <fullName evidence="1">Gene product 88 domain-containing protein</fullName>
    </recommendedName>
</protein>
<dbReference type="RefSeq" id="WP_114840662.1">
    <property type="nucleotide sequence ID" value="NZ_CP031219.1"/>
</dbReference>
<evidence type="ECO:0000313" key="3">
    <source>
        <dbReference type="Proteomes" id="UP000290092"/>
    </source>
</evidence>
<evidence type="ECO:0000259" key="1">
    <source>
        <dbReference type="Pfam" id="PF17338"/>
    </source>
</evidence>
<accession>A0AAX2AFV2</accession>
<dbReference type="InterPro" id="IPR020290">
    <property type="entry name" value="Gp88"/>
</dbReference>
<proteinExistence type="predicted"/>
<reference evidence="2 3" key="1">
    <citation type="submission" date="2017-09" db="EMBL/GenBank/DDBJ databases">
        <title>Genomics of the genus Arcobacter.</title>
        <authorList>
            <person name="Perez-Cataluna A."/>
            <person name="Figueras M.J."/>
            <person name="Salas-Masso N."/>
        </authorList>
    </citation>
    <scope>NUCLEOTIDE SEQUENCE [LARGE SCALE GENOMIC DNA]</scope>
    <source>
        <strain evidence="2 3">CECT 7386</strain>
    </source>
</reference>
<name>A0AAX2AFV2_9BACT</name>
<sequence length="284" mass="33259">MQYNYNTTNLLSKKIEGNTILATLYLAAQKNIMHAPMYGIQYDNKAINLSKINLCKNATNGCVTACIYHNGLFQNSHFSKNKIKQARIKRTFLFLVQKDDFFEKLIKEIKTLQRKAKKENFKLLIQLNKTSDILWEKESFTYKEKEYQNIMQLFPDVQFFDYTKYNILKNRKKVPANYTLIYSRAGLNKGKLVETWDELKTLLDNNIDVAIVCSSSIKEYLLSLNSYNSYKVLEAEVAEQNAFEYKRNSLEGYILIHEAKRGTNINKNSAFVLEEHKDLQEYLN</sequence>
<dbReference type="Proteomes" id="UP000290092">
    <property type="component" value="Unassembled WGS sequence"/>
</dbReference>
<dbReference type="EMBL" id="NXID01000072">
    <property type="protein sequence ID" value="RXK12910.1"/>
    <property type="molecule type" value="Genomic_DNA"/>
</dbReference>
<feature type="domain" description="Gene product 88" evidence="1">
    <location>
        <begin position="25"/>
        <end position="219"/>
    </location>
</feature>
<keyword evidence="3" id="KW-1185">Reference proteome</keyword>
<dbReference type="AlphaFoldDB" id="A0AAX2AFV2"/>
<dbReference type="Pfam" id="PF17338">
    <property type="entry name" value="GP88"/>
    <property type="match status" value="1"/>
</dbReference>
<organism evidence="2 3">
    <name type="scientific">Malaciobacter mytili LMG 24559</name>
    <dbReference type="NCBI Taxonomy" id="1032238"/>
    <lineage>
        <taxon>Bacteria</taxon>
        <taxon>Pseudomonadati</taxon>
        <taxon>Campylobacterota</taxon>
        <taxon>Epsilonproteobacteria</taxon>
        <taxon>Campylobacterales</taxon>
        <taxon>Arcobacteraceae</taxon>
        <taxon>Malaciobacter</taxon>
    </lineage>
</organism>
<dbReference type="KEGG" id="amyt:AMYT_0143"/>
<gene>
    <name evidence="2" type="ORF">CP985_13865</name>
</gene>